<name>A0A061SMK2_9CHLO</name>
<dbReference type="AlphaFoldDB" id="A0A061SMK2"/>
<proteinExistence type="predicted"/>
<organism evidence="2">
    <name type="scientific">Tetraselmis sp. GSL018</name>
    <dbReference type="NCBI Taxonomy" id="582737"/>
    <lineage>
        <taxon>Eukaryota</taxon>
        <taxon>Viridiplantae</taxon>
        <taxon>Chlorophyta</taxon>
        <taxon>core chlorophytes</taxon>
        <taxon>Chlorodendrophyceae</taxon>
        <taxon>Chlorodendrales</taxon>
        <taxon>Chlorodendraceae</taxon>
        <taxon>Tetraselmis</taxon>
    </lineage>
</organism>
<feature type="compositionally biased region" description="Basic residues" evidence="1">
    <location>
        <begin position="64"/>
        <end position="77"/>
    </location>
</feature>
<evidence type="ECO:0000313" key="2">
    <source>
        <dbReference type="EMBL" id="JAC83951.1"/>
    </source>
</evidence>
<feature type="compositionally biased region" description="Basic and acidic residues" evidence="1">
    <location>
        <begin position="47"/>
        <end position="62"/>
    </location>
</feature>
<dbReference type="EMBL" id="GBEZ01000984">
    <property type="protein sequence ID" value="JAC83951.1"/>
    <property type="molecule type" value="Transcribed_RNA"/>
</dbReference>
<accession>A0A061SMK2</accession>
<feature type="region of interest" description="Disordered" evidence="1">
    <location>
        <begin position="41"/>
        <end position="100"/>
    </location>
</feature>
<sequence>EVKQMSTNFTKVPMKSWTALPCRVRTEARWVTRQFYVAAAGKGFSKKTRESKPQPKDTEFHPQKNQRRTNNKTRKVARKESRTQTGENEQPFNTSNFPDK</sequence>
<protein>
    <submittedName>
        <fullName evidence="2">Uncharacterized protein</fullName>
    </submittedName>
</protein>
<reference evidence="2" key="1">
    <citation type="submission" date="2014-05" db="EMBL/GenBank/DDBJ databases">
        <title>The transcriptome of the halophilic microalga Tetraselmis sp. GSL018 isolated from the Great Salt Lake, Utah.</title>
        <authorList>
            <person name="Jinkerson R.E."/>
            <person name="D'Adamo S."/>
            <person name="Posewitz M.C."/>
        </authorList>
    </citation>
    <scope>NUCLEOTIDE SEQUENCE</scope>
    <source>
        <strain evidence="2">GSL018</strain>
    </source>
</reference>
<feature type="non-terminal residue" evidence="2">
    <location>
        <position position="1"/>
    </location>
</feature>
<evidence type="ECO:0000256" key="1">
    <source>
        <dbReference type="SAM" id="MobiDB-lite"/>
    </source>
</evidence>
<gene>
    <name evidence="2" type="ORF">TSPGSL018_2121</name>
</gene>
<feature type="compositionally biased region" description="Polar residues" evidence="1">
    <location>
        <begin position="83"/>
        <end position="100"/>
    </location>
</feature>